<protein>
    <submittedName>
        <fullName evidence="2">Uncharacterized protein</fullName>
    </submittedName>
</protein>
<evidence type="ECO:0000313" key="3">
    <source>
        <dbReference type="Proteomes" id="UP000015106"/>
    </source>
</evidence>
<dbReference type="EnsemblPlants" id="TuG1812G0700003948.01.T01">
    <property type="protein sequence ID" value="TuG1812G0700003948.01.T01.cds425309"/>
    <property type="gene ID" value="TuG1812G0700003948.01"/>
</dbReference>
<sequence>MRTIVPNLNLLAQPTTEPRQPPILYSAVPPPRRGREGGRERGSGKRDQEYTSTN</sequence>
<dbReference type="Proteomes" id="UP000015106">
    <property type="component" value="Chromosome 7"/>
</dbReference>
<dbReference type="Gramene" id="TuG1812G0700003948.01.T01">
    <property type="protein sequence ID" value="TuG1812G0700003948.01.T01.cds425309"/>
    <property type="gene ID" value="TuG1812G0700003948.01"/>
</dbReference>
<organism evidence="2 3">
    <name type="scientific">Triticum urartu</name>
    <name type="common">Red wild einkorn</name>
    <name type="synonym">Crithodium urartu</name>
    <dbReference type="NCBI Taxonomy" id="4572"/>
    <lineage>
        <taxon>Eukaryota</taxon>
        <taxon>Viridiplantae</taxon>
        <taxon>Streptophyta</taxon>
        <taxon>Embryophyta</taxon>
        <taxon>Tracheophyta</taxon>
        <taxon>Spermatophyta</taxon>
        <taxon>Magnoliopsida</taxon>
        <taxon>Liliopsida</taxon>
        <taxon>Poales</taxon>
        <taxon>Poaceae</taxon>
        <taxon>BOP clade</taxon>
        <taxon>Pooideae</taxon>
        <taxon>Triticodae</taxon>
        <taxon>Triticeae</taxon>
        <taxon>Triticinae</taxon>
        <taxon>Triticum</taxon>
    </lineage>
</organism>
<evidence type="ECO:0000313" key="2">
    <source>
        <dbReference type="EnsemblPlants" id="TuG1812G0700003948.01.T01.cds425309"/>
    </source>
</evidence>
<name>A0A8R7VAS1_TRIUA</name>
<feature type="compositionally biased region" description="Basic and acidic residues" evidence="1">
    <location>
        <begin position="33"/>
        <end position="54"/>
    </location>
</feature>
<proteinExistence type="predicted"/>
<dbReference type="AlphaFoldDB" id="A0A8R7VAS1"/>
<accession>A0A8R7VAS1</accession>
<reference evidence="2" key="2">
    <citation type="submission" date="2018-03" db="EMBL/GenBank/DDBJ databases">
        <title>The Triticum urartu genome reveals the dynamic nature of wheat genome evolution.</title>
        <authorList>
            <person name="Ling H."/>
            <person name="Ma B."/>
            <person name="Shi X."/>
            <person name="Liu H."/>
            <person name="Dong L."/>
            <person name="Sun H."/>
            <person name="Cao Y."/>
            <person name="Gao Q."/>
            <person name="Zheng S."/>
            <person name="Li Y."/>
            <person name="Yu Y."/>
            <person name="Du H."/>
            <person name="Qi M."/>
            <person name="Li Y."/>
            <person name="Yu H."/>
            <person name="Cui Y."/>
            <person name="Wang N."/>
            <person name="Chen C."/>
            <person name="Wu H."/>
            <person name="Zhao Y."/>
            <person name="Zhang J."/>
            <person name="Li Y."/>
            <person name="Zhou W."/>
            <person name="Zhang B."/>
            <person name="Hu W."/>
            <person name="Eijk M."/>
            <person name="Tang J."/>
            <person name="Witsenboer H."/>
            <person name="Zhao S."/>
            <person name="Li Z."/>
            <person name="Zhang A."/>
            <person name="Wang D."/>
            <person name="Liang C."/>
        </authorList>
    </citation>
    <scope>NUCLEOTIDE SEQUENCE [LARGE SCALE GENOMIC DNA]</scope>
    <source>
        <strain evidence="2">cv. G1812</strain>
    </source>
</reference>
<reference evidence="2" key="3">
    <citation type="submission" date="2022-06" db="UniProtKB">
        <authorList>
            <consortium name="EnsemblPlants"/>
        </authorList>
    </citation>
    <scope>IDENTIFICATION</scope>
</reference>
<keyword evidence="3" id="KW-1185">Reference proteome</keyword>
<reference evidence="3" key="1">
    <citation type="journal article" date="2013" name="Nature">
        <title>Draft genome of the wheat A-genome progenitor Triticum urartu.</title>
        <authorList>
            <person name="Ling H.Q."/>
            <person name="Zhao S."/>
            <person name="Liu D."/>
            <person name="Wang J."/>
            <person name="Sun H."/>
            <person name="Zhang C."/>
            <person name="Fan H."/>
            <person name="Li D."/>
            <person name="Dong L."/>
            <person name="Tao Y."/>
            <person name="Gao C."/>
            <person name="Wu H."/>
            <person name="Li Y."/>
            <person name="Cui Y."/>
            <person name="Guo X."/>
            <person name="Zheng S."/>
            <person name="Wang B."/>
            <person name="Yu K."/>
            <person name="Liang Q."/>
            <person name="Yang W."/>
            <person name="Lou X."/>
            <person name="Chen J."/>
            <person name="Feng M."/>
            <person name="Jian J."/>
            <person name="Zhang X."/>
            <person name="Luo G."/>
            <person name="Jiang Y."/>
            <person name="Liu J."/>
            <person name="Wang Z."/>
            <person name="Sha Y."/>
            <person name="Zhang B."/>
            <person name="Wu H."/>
            <person name="Tang D."/>
            <person name="Shen Q."/>
            <person name="Xue P."/>
            <person name="Zou S."/>
            <person name="Wang X."/>
            <person name="Liu X."/>
            <person name="Wang F."/>
            <person name="Yang Y."/>
            <person name="An X."/>
            <person name="Dong Z."/>
            <person name="Zhang K."/>
            <person name="Zhang X."/>
            <person name="Luo M.C."/>
            <person name="Dvorak J."/>
            <person name="Tong Y."/>
            <person name="Wang J."/>
            <person name="Yang H."/>
            <person name="Li Z."/>
            <person name="Wang D."/>
            <person name="Zhang A."/>
            <person name="Wang J."/>
        </authorList>
    </citation>
    <scope>NUCLEOTIDE SEQUENCE</scope>
    <source>
        <strain evidence="3">cv. G1812</strain>
    </source>
</reference>
<evidence type="ECO:0000256" key="1">
    <source>
        <dbReference type="SAM" id="MobiDB-lite"/>
    </source>
</evidence>
<feature type="region of interest" description="Disordered" evidence="1">
    <location>
        <begin position="1"/>
        <end position="54"/>
    </location>
</feature>